<dbReference type="SUPFAM" id="SSF53756">
    <property type="entry name" value="UDP-Glycosyltransferase/glycogen phosphorylase"/>
    <property type="match status" value="1"/>
</dbReference>
<dbReference type="InterPro" id="IPR050426">
    <property type="entry name" value="Glycosyltransferase_28"/>
</dbReference>
<dbReference type="Pfam" id="PF03033">
    <property type="entry name" value="Glyco_transf_28"/>
    <property type="match status" value="1"/>
</dbReference>
<dbReference type="Gene3D" id="3.40.50.2000">
    <property type="entry name" value="Glycogen Phosphorylase B"/>
    <property type="match status" value="1"/>
</dbReference>
<protein>
    <recommendedName>
        <fullName evidence="1">Glycosyltransferase family 28 N-terminal domain-containing protein</fullName>
    </recommendedName>
</protein>
<evidence type="ECO:0000259" key="1">
    <source>
        <dbReference type="Pfam" id="PF03033"/>
    </source>
</evidence>
<accession>X1QNQ8</accession>
<dbReference type="EMBL" id="BARW01000839">
    <property type="protein sequence ID" value="GAI70172.1"/>
    <property type="molecule type" value="Genomic_DNA"/>
</dbReference>
<dbReference type="GO" id="GO:0005975">
    <property type="term" value="P:carbohydrate metabolic process"/>
    <property type="evidence" value="ECO:0007669"/>
    <property type="project" value="InterPro"/>
</dbReference>
<feature type="domain" description="Glycosyltransferase family 28 N-terminal" evidence="1">
    <location>
        <begin position="3"/>
        <end position="89"/>
    </location>
</feature>
<sequence>MKIILISIGTRGDVDPFLAIGEILKEKGHRVICAFPDQFRNLVEDSNMEFVSLGTKFIEMLDSDVGKAALGGSGSGLKKMFAYIRFAKNSTEINKELINKQYELIESENPDRIVHNGKAIYPIIWGLNKRGKTILVSPVPYLHYVENHTHIVFNSNYGTFLNKLTYSLANFGTIMTLMISIK</sequence>
<dbReference type="PANTHER" id="PTHR48050">
    <property type="entry name" value="STEROL 3-BETA-GLUCOSYLTRANSFERASE"/>
    <property type="match status" value="1"/>
</dbReference>
<feature type="non-terminal residue" evidence="2">
    <location>
        <position position="182"/>
    </location>
</feature>
<dbReference type="AlphaFoldDB" id="X1QNQ8"/>
<evidence type="ECO:0000313" key="2">
    <source>
        <dbReference type="EMBL" id="GAI70172.1"/>
    </source>
</evidence>
<organism evidence="2">
    <name type="scientific">marine sediment metagenome</name>
    <dbReference type="NCBI Taxonomy" id="412755"/>
    <lineage>
        <taxon>unclassified sequences</taxon>
        <taxon>metagenomes</taxon>
        <taxon>ecological metagenomes</taxon>
    </lineage>
</organism>
<gene>
    <name evidence="2" type="ORF">S12H4_03104</name>
</gene>
<proteinExistence type="predicted"/>
<dbReference type="GO" id="GO:0016758">
    <property type="term" value="F:hexosyltransferase activity"/>
    <property type="evidence" value="ECO:0007669"/>
    <property type="project" value="InterPro"/>
</dbReference>
<name>X1QNQ8_9ZZZZ</name>
<reference evidence="2" key="1">
    <citation type="journal article" date="2014" name="Front. Microbiol.">
        <title>High frequency of phylogenetically diverse reductive dehalogenase-homologous genes in deep subseafloor sedimentary metagenomes.</title>
        <authorList>
            <person name="Kawai M."/>
            <person name="Futagami T."/>
            <person name="Toyoda A."/>
            <person name="Takaki Y."/>
            <person name="Nishi S."/>
            <person name="Hori S."/>
            <person name="Arai W."/>
            <person name="Tsubouchi T."/>
            <person name="Morono Y."/>
            <person name="Uchiyama I."/>
            <person name="Ito T."/>
            <person name="Fujiyama A."/>
            <person name="Inagaki F."/>
            <person name="Takami H."/>
        </authorList>
    </citation>
    <scope>NUCLEOTIDE SEQUENCE</scope>
    <source>
        <strain evidence="2">Expedition CK06-06</strain>
    </source>
</reference>
<dbReference type="InterPro" id="IPR004276">
    <property type="entry name" value="GlycoTrans_28_N"/>
</dbReference>
<comment type="caution">
    <text evidence="2">The sequence shown here is derived from an EMBL/GenBank/DDBJ whole genome shotgun (WGS) entry which is preliminary data.</text>
</comment>
<dbReference type="PANTHER" id="PTHR48050:SF13">
    <property type="entry name" value="STEROL 3-BETA-GLUCOSYLTRANSFERASE UGT80A2"/>
    <property type="match status" value="1"/>
</dbReference>